<dbReference type="OrthoDB" id="273070at2759"/>
<protein>
    <recommendedName>
        <fullName evidence="3">C3H1-type domain-containing protein</fullName>
    </recommendedName>
</protein>
<reference evidence="4" key="1">
    <citation type="journal article" date="2020" name="Stud. Mycol.">
        <title>101 Dothideomycetes genomes: a test case for predicting lifestyles and emergence of pathogens.</title>
        <authorList>
            <person name="Haridas S."/>
            <person name="Albert R."/>
            <person name="Binder M."/>
            <person name="Bloem J."/>
            <person name="Labutti K."/>
            <person name="Salamov A."/>
            <person name="Andreopoulos B."/>
            <person name="Baker S."/>
            <person name="Barry K."/>
            <person name="Bills G."/>
            <person name="Bluhm B."/>
            <person name="Cannon C."/>
            <person name="Castanera R."/>
            <person name="Culley D."/>
            <person name="Daum C."/>
            <person name="Ezra D."/>
            <person name="Gonzalez J."/>
            <person name="Henrissat B."/>
            <person name="Kuo A."/>
            <person name="Liang C."/>
            <person name="Lipzen A."/>
            <person name="Lutzoni F."/>
            <person name="Magnuson J."/>
            <person name="Mondo S."/>
            <person name="Nolan M."/>
            <person name="Ohm R."/>
            <person name="Pangilinan J."/>
            <person name="Park H.-J."/>
            <person name="Ramirez L."/>
            <person name="Alfaro M."/>
            <person name="Sun H."/>
            <person name="Tritt A."/>
            <person name="Yoshinaga Y."/>
            <person name="Zwiers L.-H."/>
            <person name="Turgeon B."/>
            <person name="Goodwin S."/>
            <person name="Spatafora J."/>
            <person name="Crous P."/>
            <person name="Grigoriev I."/>
        </authorList>
    </citation>
    <scope>NUCLEOTIDE SEQUENCE</scope>
    <source>
        <strain evidence="4">CBS 133067</strain>
    </source>
</reference>
<keyword evidence="1" id="KW-0863">Zinc-finger</keyword>
<keyword evidence="1" id="KW-0862">Zinc</keyword>
<keyword evidence="5" id="KW-1185">Reference proteome</keyword>
<feature type="domain" description="C3H1-type" evidence="3">
    <location>
        <begin position="386"/>
        <end position="414"/>
    </location>
</feature>
<dbReference type="AlphaFoldDB" id="A0A9P4IJN8"/>
<dbReference type="GO" id="GO:0000492">
    <property type="term" value="P:box C/D snoRNP assembly"/>
    <property type="evidence" value="ECO:0007669"/>
    <property type="project" value="TreeGrafter"/>
</dbReference>
<evidence type="ECO:0000313" key="4">
    <source>
        <dbReference type="EMBL" id="KAF2099391.1"/>
    </source>
</evidence>
<feature type="compositionally biased region" description="Low complexity" evidence="2">
    <location>
        <begin position="34"/>
        <end position="46"/>
    </location>
</feature>
<feature type="compositionally biased region" description="Acidic residues" evidence="2">
    <location>
        <begin position="347"/>
        <end position="358"/>
    </location>
</feature>
<dbReference type="PANTHER" id="PTHR13309">
    <property type="entry name" value="NUCLEAR FRAGILE X MENTAL RETARDATION PROTEIN INTERACTING PROTEIN 1"/>
    <property type="match status" value="1"/>
</dbReference>
<feature type="compositionally biased region" description="Low complexity" evidence="2">
    <location>
        <begin position="302"/>
        <end position="315"/>
    </location>
</feature>
<evidence type="ECO:0000256" key="2">
    <source>
        <dbReference type="SAM" id="MobiDB-lite"/>
    </source>
</evidence>
<feature type="compositionally biased region" description="Low complexity" evidence="2">
    <location>
        <begin position="359"/>
        <end position="372"/>
    </location>
</feature>
<organism evidence="4 5">
    <name type="scientific">Rhizodiscina lignyota</name>
    <dbReference type="NCBI Taxonomy" id="1504668"/>
    <lineage>
        <taxon>Eukaryota</taxon>
        <taxon>Fungi</taxon>
        <taxon>Dikarya</taxon>
        <taxon>Ascomycota</taxon>
        <taxon>Pezizomycotina</taxon>
        <taxon>Dothideomycetes</taxon>
        <taxon>Pleosporomycetidae</taxon>
        <taxon>Aulographales</taxon>
        <taxon>Rhizodiscinaceae</taxon>
        <taxon>Rhizodiscina</taxon>
    </lineage>
</organism>
<evidence type="ECO:0000313" key="5">
    <source>
        <dbReference type="Proteomes" id="UP000799772"/>
    </source>
</evidence>
<dbReference type="InterPro" id="IPR039136">
    <property type="entry name" value="NUFIP1-like"/>
</dbReference>
<dbReference type="EMBL" id="ML978125">
    <property type="protein sequence ID" value="KAF2099391.1"/>
    <property type="molecule type" value="Genomic_DNA"/>
</dbReference>
<dbReference type="InterPro" id="IPR000571">
    <property type="entry name" value="Znf_CCCH"/>
</dbReference>
<dbReference type="GO" id="GO:0008270">
    <property type="term" value="F:zinc ion binding"/>
    <property type="evidence" value="ECO:0007669"/>
    <property type="project" value="UniProtKB-KW"/>
</dbReference>
<name>A0A9P4IJN8_9PEZI</name>
<evidence type="ECO:0000259" key="3">
    <source>
        <dbReference type="PROSITE" id="PS50103"/>
    </source>
</evidence>
<dbReference type="PANTHER" id="PTHR13309:SF0">
    <property type="entry name" value="FMR1-INTERACTING PROTEIN NUFIP1"/>
    <property type="match status" value="1"/>
</dbReference>
<feature type="region of interest" description="Disordered" evidence="2">
    <location>
        <begin position="139"/>
        <end position="181"/>
    </location>
</feature>
<proteinExistence type="predicted"/>
<dbReference type="InterPro" id="IPR019496">
    <property type="entry name" value="NUFIP1_cons_dom"/>
</dbReference>
<dbReference type="Proteomes" id="UP000799772">
    <property type="component" value="Unassembled WGS sequence"/>
</dbReference>
<sequence>MSSFAFPPPPPPPPKATSSDAQNHSSNRSHHSSSRGNRGGYNNFSGRGRGRGQGQRGRGAWNGYRGGSHANHGGHTAVNLAAGVKRKHPDALDAQNGGPNDSSLSAQPRKLNVAPAVPTFGFQFPTAPLNATAQPTPIATQQERHNGQPEEPKEKKQIQQNQLGLTPKSVEQEHSDPEIVEAEEATLLGQAYVDNPNLPNLNSPAAIATWLAERRKRYPTKARMEEKRKAERQAELDRLKQKVIESQKAKAAQEQKLKDAQKEKDAKLQSKLEKAERKAGKLRQQLLQRQTAADKEDDSEETQTSTAAPSTAAPSKANLGLNYDSDSVDGIDDERKTKGDDAGSSSDSDDSSSDEAPDQESSQAPATAPAPHAKAWHDVPDYLMPFVRNKYCKFFLLNGYCGRKNTCMRKHDLPKPLQDHQGKRPKLYDRLVEQELCKRDAAALQAIKFLGNSGFFDDS</sequence>
<comment type="caution">
    <text evidence="4">The sequence shown here is derived from an EMBL/GenBank/DDBJ whole genome shotgun (WGS) entry which is preliminary data.</text>
</comment>
<dbReference type="PROSITE" id="PS50103">
    <property type="entry name" value="ZF_C3H1"/>
    <property type="match status" value="1"/>
</dbReference>
<dbReference type="Pfam" id="PF10453">
    <property type="entry name" value="NUFIP1"/>
    <property type="match status" value="1"/>
</dbReference>
<feature type="compositionally biased region" description="Basic and acidic residues" evidence="2">
    <location>
        <begin position="142"/>
        <end position="157"/>
    </location>
</feature>
<feature type="compositionally biased region" description="Polar residues" evidence="2">
    <location>
        <begin position="97"/>
        <end position="106"/>
    </location>
</feature>
<feature type="compositionally biased region" description="Basic and acidic residues" evidence="2">
    <location>
        <begin position="246"/>
        <end position="279"/>
    </location>
</feature>
<keyword evidence="1" id="KW-0479">Metal-binding</keyword>
<gene>
    <name evidence="4" type="ORF">NA57DRAFT_74892</name>
</gene>
<accession>A0A9P4IJN8</accession>
<feature type="zinc finger region" description="C3H1-type" evidence="1">
    <location>
        <begin position="386"/>
        <end position="414"/>
    </location>
</feature>
<dbReference type="GO" id="GO:0003723">
    <property type="term" value="F:RNA binding"/>
    <property type="evidence" value="ECO:0007669"/>
    <property type="project" value="InterPro"/>
</dbReference>
<feature type="compositionally biased region" description="Pro residues" evidence="2">
    <location>
        <begin position="1"/>
        <end position="15"/>
    </location>
</feature>
<feature type="region of interest" description="Disordered" evidence="2">
    <location>
        <begin position="246"/>
        <end position="372"/>
    </location>
</feature>
<evidence type="ECO:0000256" key="1">
    <source>
        <dbReference type="PROSITE-ProRule" id="PRU00723"/>
    </source>
</evidence>
<dbReference type="GO" id="GO:0005634">
    <property type="term" value="C:nucleus"/>
    <property type="evidence" value="ECO:0007669"/>
    <property type="project" value="TreeGrafter"/>
</dbReference>
<feature type="region of interest" description="Disordered" evidence="2">
    <location>
        <begin position="1"/>
        <end position="106"/>
    </location>
</feature>